<dbReference type="InterPro" id="IPR034907">
    <property type="entry name" value="NDK-like_dom"/>
</dbReference>
<evidence type="ECO:0000256" key="14">
    <source>
        <dbReference type="ARBA" id="ARBA00023080"/>
    </source>
</evidence>
<keyword evidence="14" id="KW-0546">Nucleotide metabolism</keyword>
<feature type="compositionally biased region" description="Polar residues" evidence="18">
    <location>
        <begin position="465"/>
        <end position="480"/>
    </location>
</feature>
<evidence type="ECO:0000256" key="5">
    <source>
        <dbReference type="ARBA" id="ARBA00004569"/>
    </source>
</evidence>
<keyword evidence="11 17" id="KW-0418">Kinase</keyword>
<name>A0AAV6NN35_9ROSI</name>
<feature type="binding site" evidence="16">
    <location>
        <position position="172"/>
    </location>
    <ligand>
        <name>ATP</name>
        <dbReference type="ChEBI" id="CHEBI:30616"/>
    </ligand>
</feature>
<dbReference type="AlphaFoldDB" id="A0AAV6NN35"/>
<keyword evidence="9" id="KW-0479">Metal-binding</keyword>
<dbReference type="FunFam" id="3.30.70.141:FF:000005">
    <property type="entry name" value="Nucleoside diphosphate kinase"/>
    <property type="match status" value="1"/>
</dbReference>
<feature type="domain" description="Nucleoside diphosphate kinase-like" evidence="19">
    <location>
        <begin position="88"/>
        <end position="225"/>
    </location>
</feature>
<dbReference type="PANTHER" id="PTHR36048:SF1">
    <property type="entry name" value="RIBOSOME MATURATION FACTOR"/>
    <property type="match status" value="1"/>
</dbReference>
<dbReference type="PROSITE" id="PS00469">
    <property type="entry name" value="NDPK"/>
    <property type="match status" value="1"/>
</dbReference>
<dbReference type="GO" id="GO:0005758">
    <property type="term" value="C:mitochondrial intermembrane space"/>
    <property type="evidence" value="ECO:0007669"/>
    <property type="project" value="UniProtKB-SubCell"/>
</dbReference>
<dbReference type="GO" id="GO:0005524">
    <property type="term" value="F:ATP binding"/>
    <property type="evidence" value="ECO:0007669"/>
    <property type="project" value="UniProtKB-KW"/>
</dbReference>
<comment type="cofactor">
    <cofactor evidence="3">
        <name>Mg(2+)</name>
        <dbReference type="ChEBI" id="CHEBI:18420"/>
    </cofactor>
</comment>
<evidence type="ECO:0000313" key="21">
    <source>
        <dbReference type="Proteomes" id="UP000685013"/>
    </source>
</evidence>
<evidence type="ECO:0000256" key="12">
    <source>
        <dbReference type="ARBA" id="ARBA00022840"/>
    </source>
</evidence>
<protein>
    <recommendedName>
        <fullName evidence="17">Nucleoside diphosphate kinase</fullName>
        <ecNumber evidence="17">2.7.4.6</ecNumber>
    </recommendedName>
</protein>
<feature type="binding site" evidence="16">
    <location>
        <position position="189"/>
    </location>
    <ligand>
        <name>ATP</name>
        <dbReference type="ChEBI" id="CHEBI:30616"/>
    </ligand>
</feature>
<evidence type="ECO:0000256" key="18">
    <source>
        <dbReference type="SAM" id="MobiDB-lite"/>
    </source>
</evidence>
<evidence type="ECO:0000256" key="13">
    <source>
        <dbReference type="ARBA" id="ARBA00022842"/>
    </source>
</evidence>
<evidence type="ECO:0000256" key="2">
    <source>
        <dbReference type="ARBA" id="ARBA00000937"/>
    </source>
</evidence>
<dbReference type="SMART" id="SM00562">
    <property type="entry name" value="NDK"/>
    <property type="match status" value="1"/>
</dbReference>
<dbReference type="EC" id="2.7.4.6" evidence="17"/>
<evidence type="ECO:0000256" key="17">
    <source>
        <dbReference type="RuleBase" id="RU004013"/>
    </source>
</evidence>
<organism evidence="20 21">
    <name type="scientific">Cucurbita argyrosperma subsp. sororia</name>
    <dbReference type="NCBI Taxonomy" id="37648"/>
    <lineage>
        <taxon>Eukaryota</taxon>
        <taxon>Viridiplantae</taxon>
        <taxon>Streptophyta</taxon>
        <taxon>Embryophyta</taxon>
        <taxon>Tracheophyta</taxon>
        <taxon>Spermatophyta</taxon>
        <taxon>Magnoliopsida</taxon>
        <taxon>eudicotyledons</taxon>
        <taxon>Gunneridae</taxon>
        <taxon>Pentapetalae</taxon>
        <taxon>rosids</taxon>
        <taxon>fabids</taxon>
        <taxon>Cucurbitales</taxon>
        <taxon>Cucurbitaceae</taxon>
        <taxon>Cucurbiteae</taxon>
        <taxon>Cucurbita</taxon>
    </lineage>
</organism>
<evidence type="ECO:0000259" key="19">
    <source>
        <dbReference type="SMART" id="SM00562"/>
    </source>
</evidence>
<reference evidence="20 21" key="1">
    <citation type="journal article" date="2021" name="Hortic Res">
        <title>The domestication of Cucurbita argyrosperma as revealed by the genome of its wild relative.</title>
        <authorList>
            <person name="Barrera-Redondo J."/>
            <person name="Sanchez-de la Vega G."/>
            <person name="Aguirre-Liguori J.A."/>
            <person name="Castellanos-Morales G."/>
            <person name="Gutierrez-Guerrero Y.T."/>
            <person name="Aguirre-Dugua X."/>
            <person name="Aguirre-Planter E."/>
            <person name="Tenaillon M.I."/>
            <person name="Lira-Saade R."/>
            <person name="Eguiarte L.E."/>
        </authorList>
    </citation>
    <scope>NUCLEOTIDE SEQUENCE [LARGE SCALE GENOMIC DNA]</scope>
    <source>
        <strain evidence="20">JBR-2021</strain>
    </source>
</reference>
<comment type="subunit">
    <text evidence="7">Homohexamer.</text>
</comment>
<evidence type="ECO:0000256" key="10">
    <source>
        <dbReference type="ARBA" id="ARBA00022741"/>
    </source>
</evidence>
<evidence type="ECO:0000313" key="20">
    <source>
        <dbReference type="EMBL" id="KAG6600514.1"/>
    </source>
</evidence>
<evidence type="ECO:0000256" key="9">
    <source>
        <dbReference type="ARBA" id="ARBA00022723"/>
    </source>
</evidence>
<feature type="binding site" evidence="16">
    <location>
        <position position="178"/>
    </location>
    <ligand>
        <name>ATP</name>
        <dbReference type="ChEBI" id="CHEBI:30616"/>
    </ligand>
</feature>
<sequence>MSSNICRSASRAARSILAASRTSRSYSAGGRVVGSAAAVTLREKSSSLASIYENAGSAYASRGWISGLLALPAGAYMLQEQEAHAAEFERTFIAIKPDGVQRGLIAEIISRFERKGFKLVGIKVIIPSKEFAQRHYHDLKERPFFNGLCEFLSSGPVIAMVWEGEGVIRYGRKLIGATDPQKSEPGTIRGDLAVIVGRNIIHGSDGPETAVDEIKLWFKPEELTTAPVKSGGYFQNSANKICPVLRRGYGLIHPYSGIFHLFPRGTSEFSLPSGVSTIVFSSDELSYHQEMAAKPLTTEAIAITEKKMDMALDDIIKMSKNTGNKGRKQRRFPNKMQKFPNNATQDRPRKLQRFMDARTSLRQGALAKRRSNFQGNQFALATEVARTAAVAPIRPRAFNRRVPNWKKTRVEAPPVQRKPFNNGTFIPKITAPVQTQPNATPRQRPQTLDSLFANMKEQRLRVLSQRQNGVAQQRNGSRQQRPPWGRGRIAN</sequence>
<dbReference type="CDD" id="cd04413">
    <property type="entry name" value="NDPk_I"/>
    <property type="match status" value="1"/>
</dbReference>
<evidence type="ECO:0000256" key="11">
    <source>
        <dbReference type="ARBA" id="ARBA00022777"/>
    </source>
</evidence>
<evidence type="ECO:0000256" key="8">
    <source>
        <dbReference type="ARBA" id="ARBA00022679"/>
    </source>
</evidence>
<dbReference type="Pfam" id="PF00334">
    <property type="entry name" value="NDK"/>
    <property type="match status" value="1"/>
</dbReference>
<feature type="active site" description="Pros-phosphohistidine intermediate" evidence="16">
    <location>
        <position position="202"/>
    </location>
</feature>
<feature type="region of interest" description="Disordered" evidence="18">
    <location>
        <begin position="465"/>
        <end position="491"/>
    </location>
</feature>
<dbReference type="GO" id="GO:0006241">
    <property type="term" value="P:CTP biosynthetic process"/>
    <property type="evidence" value="ECO:0007669"/>
    <property type="project" value="InterPro"/>
</dbReference>
<dbReference type="EMBL" id="JAGKQH010000004">
    <property type="protein sequence ID" value="KAG6600514.1"/>
    <property type="molecule type" value="Genomic_DNA"/>
</dbReference>
<evidence type="ECO:0000256" key="7">
    <source>
        <dbReference type="ARBA" id="ARBA00011643"/>
    </source>
</evidence>
<accession>A0AAV6NN35</accession>
<feature type="binding site" evidence="16">
    <location>
        <position position="96"/>
    </location>
    <ligand>
        <name>ATP</name>
        <dbReference type="ChEBI" id="CHEBI:30616"/>
    </ligand>
</feature>
<evidence type="ECO:0000256" key="1">
    <source>
        <dbReference type="ARBA" id="ARBA00000082"/>
    </source>
</evidence>
<comment type="catalytic activity">
    <reaction evidence="1 17">
        <text>a 2'-deoxyribonucleoside 5'-diphosphate + ATP = a 2'-deoxyribonucleoside 5'-triphosphate + ADP</text>
        <dbReference type="Rhea" id="RHEA:44640"/>
        <dbReference type="ChEBI" id="CHEBI:30616"/>
        <dbReference type="ChEBI" id="CHEBI:61560"/>
        <dbReference type="ChEBI" id="CHEBI:73316"/>
        <dbReference type="ChEBI" id="CHEBI:456216"/>
        <dbReference type="EC" id="2.7.4.6"/>
    </reaction>
</comment>
<evidence type="ECO:0000256" key="3">
    <source>
        <dbReference type="ARBA" id="ARBA00001946"/>
    </source>
</evidence>
<dbReference type="PANTHER" id="PTHR36048">
    <property type="entry name" value="RIBOSOME MATURATION FACTOR"/>
    <property type="match status" value="1"/>
</dbReference>
<dbReference type="InterPro" id="IPR023005">
    <property type="entry name" value="Nucleoside_diP_kinase_AS"/>
</dbReference>
<dbReference type="InterPro" id="IPR001564">
    <property type="entry name" value="Nucleoside_diP_kinase"/>
</dbReference>
<dbReference type="GO" id="GO:0009543">
    <property type="term" value="C:chloroplast thylakoid lumen"/>
    <property type="evidence" value="ECO:0007669"/>
    <property type="project" value="UniProtKB-SubCell"/>
</dbReference>
<comment type="catalytic activity">
    <reaction evidence="2">
        <text>a ribonucleoside 5'-diphosphate + ATP = a ribonucleoside 5'-triphosphate + ADP</text>
        <dbReference type="Rhea" id="RHEA:18113"/>
        <dbReference type="ChEBI" id="CHEBI:30616"/>
        <dbReference type="ChEBI" id="CHEBI:57930"/>
        <dbReference type="ChEBI" id="CHEBI:61557"/>
        <dbReference type="ChEBI" id="CHEBI:456216"/>
        <dbReference type="EC" id="2.7.4.6"/>
    </reaction>
</comment>
<comment type="caution">
    <text evidence="20">The sequence shown here is derived from an EMBL/GenBank/DDBJ whole genome shotgun (WGS) entry which is preliminary data.</text>
</comment>
<feature type="non-terminal residue" evidence="20">
    <location>
        <position position="1"/>
    </location>
</feature>
<gene>
    <name evidence="20" type="primary">NDK4</name>
    <name evidence="20" type="ORF">SDJN03_05747</name>
</gene>
<dbReference type="GO" id="GO:0046872">
    <property type="term" value="F:metal ion binding"/>
    <property type="evidence" value="ECO:0007669"/>
    <property type="project" value="UniProtKB-KW"/>
</dbReference>
<evidence type="ECO:0000256" key="16">
    <source>
        <dbReference type="PROSITE-ProRule" id="PRU00706"/>
    </source>
</evidence>
<dbReference type="GO" id="GO:0006228">
    <property type="term" value="P:UTP biosynthetic process"/>
    <property type="evidence" value="ECO:0007669"/>
    <property type="project" value="InterPro"/>
</dbReference>
<dbReference type="GO" id="GO:0004550">
    <property type="term" value="F:nucleoside diphosphate kinase activity"/>
    <property type="evidence" value="ECO:0007669"/>
    <property type="project" value="UniProtKB-EC"/>
</dbReference>
<dbReference type="GO" id="GO:0006183">
    <property type="term" value="P:GTP biosynthetic process"/>
    <property type="evidence" value="ECO:0007669"/>
    <property type="project" value="InterPro"/>
</dbReference>
<dbReference type="PROSITE" id="PS51374">
    <property type="entry name" value="NDPK_LIKE"/>
    <property type="match status" value="1"/>
</dbReference>
<evidence type="ECO:0000256" key="6">
    <source>
        <dbReference type="ARBA" id="ARBA00008142"/>
    </source>
</evidence>
<feature type="binding site" evidence="16">
    <location>
        <position position="199"/>
    </location>
    <ligand>
        <name>ATP</name>
        <dbReference type="ChEBI" id="CHEBI:30616"/>
    </ligand>
</feature>
<keyword evidence="21" id="KW-1185">Reference proteome</keyword>
<comment type="subcellular location">
    <subcellularLocation>
        <location evidence="5">Mitochondrion intermembrane space</location>
    </subcellularLocation>
    <subcellularLocation>
        <location evidence="4">Plastid</location>
        <location evidence="4">Chloroplast thylakoid lumen</location>
    </subcellularLocation>
</comment>
<keyword evidence="13" id="KW-0460">Magnesium</keyword>
<keyword evidence="10 17" id="KW-0547">Nucleotide-binding</keyword>
<dbReference type="HAMAP" id="MF_00451">
    <property type="entry name" value="NDP_kinase"/>
    <property type="match status" value="1"/>
</dbReference>
<evidence type="ECO:0000256" key="4">
    <source>
        <dbReference type="ARBA" id="ARBA00004456"/>
    </source>
</evidence>
<proteinExistence type="inferred from homology"/>
<comment type="function">
    <text evidence="15">Major role in the synthesis of nucleoside triphosphates other than ATP. The ATP gamma phosphate is transferred to the NDP beta phosphate via a ping-pong mechanism, using a phosphorylated active-site intermediate. Shows the highest specificity towards GDP.</text>
</comment>
<dbReference type="Proteomes" id="UP000685013">
    <property type="component" value="Chromosome 4"/>
</dbReference>
<keyword evidence="8 17" id="KW-0808">Transferase</keyword>
<feature type="binding site" evidence="16">
    <location>
        <position position="144"/>
    </location>
    <ligand>
        <name>ATP</name>
        <dbReference type="ChEBI" id="CHEBI:30616"/>
    </ligand>
</feature>
<keyword evidence="12 17" id="KW-0067">ATP-binding</keyword>
<dbReference type="NCBIfam" id="NF001908">
    <property type="entry name" value="PRK00668.1"/>
    <property type="match status" value="1"/>
</dbReference>
<evidence type="ECO:0000256" key="15">
    <source>
        <dbReference type="ARBA" id="ARBA00058621"/>
    </source>
</evidence>
<comment type="similarity">
    <text evidence="6 16">Belongs to the NDK family.</text>
</comment>